<dbReference type="InterPro" id="IPR039426">
    <property type="entry name" value="TonB-dep_rcpt-like"/>
</dbReference>
<dbReference type="SUPFAM" id="SSF49464">
    <property type="entry name" value="Carboxypeptidase regulatory domain-like"/>
    <property type="match status" value="1"/>
</dbReference>
<dbReference type="NCBIfam" id="TIGR04056">
    <property type="entry name" value="OMP_RagA_SusC"/>
    <property type="match status" value="1"/>
</dbReference>
<keyword evidence="14" id="KW-0675">Receptor</keyword>
<keyword evidence="7" id="KW-0406">Ion transport</keyword>
<dbReference type="OrthoDB" id="9768177at2"/>
<dbReference type="GO" id="GO:0006826">
    <property type="term" value="P:iron ion transport"/>
    <property type="evidence" value="ECO:0007669"/>
    <property type="project" value="UniProtKB-KW"/>
</dbReference>
<comment type="caution">
    <text evidence="14">The sequence shown here is derived from an EMBL/GenBank/DDBJ whole genome shotgun (WGS) entry which is preliminary data.</text>
</comment>
<evidence type="ECO:0000256" key="7">
    <source>
        <dbReference type="ARBA" id="ARBA00023065"/>
    </source>
</evidence>
<comment type="similarity">
    <text evidence="11">Belongs to the TonB-dependent receptor family.</text>
</comment>
<evidence type="ECO:0000256" key="9">
    <source>
        <dbReference type="ARBA" id="ARBA00023136"/>
    </source>
</evidence>
<dbReference type="Proteomes" id="UP000298284">
    <property type="component" value="Unassembled WGS sequence"/>
</dbReference>
<evidence type="ECO:0000256" key="12">
    <source>
        <dbReference type="SAM" id="SignalP"/>
    </source>
</evidence>
<organism evidence="14 15">
    <name type="scientific">Hymenobacter wooponensis</name>
    <dbReference type="NCBI Taxonomy" id="1525360"/>
    <lineage>
        <taxon>Bacteria</taxon>
        <taxon>Pseudomonadati</taxon>
        <taxon>Bacteroidota</taxon>
        <taxon>Cytophagia</taxon>
        <taxon>Cytophagales</taxon>
        <taxon>Hymenobacteraceae</taxon>
        <taxon>Hymenobacter</taxon>
    </lineage>
</organism>
<keyword evidence="8" id="KW-0798">TonB box</keyword>
<keyword evidence="5 11" id="KW-0812">Transmembrane</keyword>
<feature type="chain" id="PRO_5021397036" evidence="12">
    <location>
        <begin position="35"/>
        <end position="1102"/>
    </location>
</feature>
<keyword evidence="15" id="KW-1185">Reference proteome</keyword>
<dbReference type="PROSITE" id="PS52016">
    <property type="entry name" value="TONB_DEPENDENT_REC_3"/>
    <property type="match status" value="1"/>
</dbReference>
<accession>A0A4Z0MIT1</accession>
<evidence type="ECO:0000313" key="15">
    <source>
        <dbReference type="Proteomes" id="UP000298284"/>
    </source>
</evidence>
<dbReference type="SUPFAM" id="SSF56935">
    <property type="entry name" value="Porins"/>
    <property type="match status" value="1"/>
</dbReference>
<name>A0A4Z0MIT1_9BACT</name>
<evidence type="ECO:0000256" key="8">
    <source>
        <dbReference type="ARBA" id="ARBA00023077"/>
    </source>
</evidence>
<comment type="subcellular location">
    <subcellularLocation>
        <location evidence="1 11">Cell outer membrane</location>
        <topology evidence="1 11">Multi-pass membrane protein</topology>
    </subcellularLocation>
</comment>
<evidence type="ECO:0000256" key="2">
    <source>
        <dbReference type="ARBA" id="ARBA00022448"/>
    </source>
</evidence>
<dbReference type="Pfam" id="PF13715">
    <property type="entry name" value="CarbopepD_reg_2"/>
    <property type="match status" value="1"/>
</dbReference>
<evidence type="ECO:0000256" key="6">
    <source>
        <dbReference type="ARBA" id="ARBA00023004"/>
    </source>
</evidence>
<dbReference type="InterPro" id="IPR036942">
    <property type="entry name" value="Beta-barrel_TonB_sf"/>
</dbReference>
<keyword evidence="6" id="KW-0408">Iron</keyword>
<proteinExistence type="inferred from homology"/>
<dbReference type="AlphaFoldDB" id="A0A4Z0MIT1"/>
<feature type="signal peptide" evidence="12">
    <location>
        <begin position="1"/>
        <end position="34"/>
    </location>
</feature>
<evidence type="ECO:0000259" key="13">
    <source>
        <dbReference type="Pfam" id="PF07715"/>
    </source>
</evidence>
<keyword evidence="12" id="KW-0732">Signal</keyword>
<dbReference type="NCBIfam" id="TIGR04057">
    <property type="entry name" value="SusC_RagA_signa"/>
    <property type="match status" value="1"/>
</dbReference>
<keyword evidence="9 11" id="KW-0472">Membrane</keyword>
<sequence>MKNPLHFPFPNQLTRTALLQPLCITLLSSSIATATTLSSAAQQYLERPITLQAQDETMHTVLTKIENQTNIRFQYSRQMIGAGRRVSIQADGQPLGKVLHTLFDPLNIAYEPLPNGIVLKPATSSTADITVSGRVVDEKGNALPGVNVVVKGTTTGTQTGADGRYSLTAPEGATLVFSFVGYTAQEVPIGGRTTVDVSFAANESQLNEVVVVGYGTQRKADVTGAIGSVKAEEIANRPVANAEQALQGKVAGVTITSNSGSPGAPPSIRIRGVTSVRSSGDDNEAANQPLFVVDGMFTNNIQYLSPYDIASIEVLKDASSLAIYGVRGANGVIIVTTKKGKSGKARISLNAYAGYQEIAKQVKMANAAEYQTLLNEAILNTTPNSTARFRDPGYDFGSGVNWFDEILQKGFIQDYQLSATGGSDRSSYSISGGYNKQEGIVKGQDFERINFRINNEYRLTDRVRVGANLAVSRIKENITPGSVFGNAYNADPAQLVTNPNTGIFSYSNNQSVANPVAQLAYNNERNKGGRLVGNIYGEADLLKNLTFRSSFGTDLGYTENRVYVPVYFVSQNQRNDRSRLSRQTATNSTWLWENTMTYNTQFGEDHRLTLLGGYTAQRDQVESLFGQRSDVPGYDENLWYLNVGNAQGNVANNTASEYAFQSVLARANYALKDRYLVTATFRADGSSRFSEGDRWGYFPALGLGWRLSEEDFIKNLGLFDNLKLRASYGVVGNVNVPSYQYYARISNNLGAIFGPGETLNIGKTETNPTVSQIRWEKINQLDVGFEVGVLDNRLTFEVDYFDRRTNDLVTQVPVAVGSLFRNIGTVDNKGFEFTLGWQGGNKDGFTYGINGNLSTLKNNIVSLGNGGQPIVGGSLNNGNVVTRSGVGTSIGEFYGYDVAGIFQTADEVAAAPNQPGGKALGDLRFRDVNNDGVIDQQDRVSLGSPIPNLTYGLNTSAAYKGFDVAVDVQGVSGNKIYNGKKAVRFTNENFEASRLDRWTPSNPSSTEPRVSNNIPQVSSYFIESGAFVRFRTIQLGYTIPRGITESFGVGGVRFYVNAFNPFTFTKYTGFSPEVGGNDASRGIELNVVPVTRSYNAGINITL</sequence>
<keyword evidence="4" id="KW-0410">Iron transport</keyword>
<evidence type="ECO:0000256" key="3">
    <source>
        <dbReference type="ARBA" id="ARBA00022452"/>
    </source>
</evidence>
<dbReference type="PANTHER" id="PTHR32552:SF81">
    <property type="entry name" value="TONB-DEPENDENT OUTER MEMBRANE RECEPTOR"/>
    <property type="match status" value="1"/>
</dbReference>
<dbReference type="RefSeq" id="WP_135531173.1">
    <property type="nucleotide sequence ID" value="NZ_SRKZ01000004.1"/>
</dbReference>
<dbReference type="Pfam" id="PF07715">
    <property type="entry name" value="Plug"/>
    <property type="match status" value="1"/>
</dbReference>
<evidence type="ECO:0000313" key="14">
    <source>
        <dbReference type="EMBL" id="TGD79426.1"/>
    </source>
</evidence>
<dbReference type="GO" id="GO:0009279">
    <property type="term" value="C:cell outer membrane"/>
    <property type="evidence" value="ECO:0007669"/>
    <property type="project" value="UniProtKB-SubCell"/>
</dbReference>
<evidence type="ECO:0000256" key="11">
    <source>
        <dbReference type="PROSITE-ProRule" id="PRU01360"/>
    </source>
</evidence>
<reference evidence="14 15" key="1">
    <citation type="submission" date="2019-04" db="EMBL/GenBank/DDBJ databases">
        <authorList>
            <person name="Feng G."/>
            <person name="Zhang J."/>
            <person name="Zhu H."/>
        </authorList>
    </citation>
    <scope>NUCLEOTIDE SEQUENCE [LARGE SCALE GENOMIC DNA]</scope>
    <source>
        <strain evidence="14 15">JCM 19491</strain>
    </source>
</reference>
<evidence type="ECO:0000256" key="4">
    <source>
        <dbReference type="ARBA" id="ARBA00022496"/>
    </source>
</evidence>
<feature type="domain" description="TonB-dependent receptor plug" evidence="13">
    <location>
        <begin position="219"/>
        <end position="332"/>
    </location>
</feature>
<keyword evidence="3 11" id="KW-1134">Transmembrane beta strand</keyword>
<keyword evidence="2 11" id="KW-0813">Transport</keyword>
<gene>
    <name evidence="14" type="ORF">EU557_14435</name>
</gene>
<dbReference type="Gene3D" id="2.170.130.10">
    <property type="entry name" value="TonB-dependent receptor, plug domain"/>
    <property type="match status" value="1"/>
</dbReference>
<dbReference type="InterPro" id="IPR023997">
    <property type="entry name" value="TonB-dep_OMP_SusC/RagA_CS"/>
</dbReference>
<protein>
    <submittedName>
        <fullName evidence="14">TonB-dependent receptor</fullName>
    </submittedName>
</protein>
<keyword evidence="10 11" id="KW-0998">Cell outer membrane</keyword>
<dbReference type="Gene3D" id="2.60.40.1120">
    <property type="entry name" value="Carboxypeptidase-like, regulatory domain"/>
    <property type="match status" value="1"/>
</dbReference>
<dbReference type="InterPro" id="IPR012910">
    <property type="entry name" value="Plug_dom"/>
</dbReference>
<dbReference type="InterPro" id="IPR037066">
    <property type="entry name" value="Plug_dom_sf"/>
</dbReference>
<dbReference type="EMBL" id="SRKZ01000004">
    <property type="protein sequence ID" value="TGD79426.1"/>
    <property type="molecule type" value="Genomic_DNA"/>
</dbReference>
<dbReference type="InterPro" id="IPR023996">
    <property type="entry name" value="TonB-dep_OMP_SusC/RagA"/>
</dbReference>
<dbReference type="Gene3D" id="2.40.170.20">
    <property type="entry name" value="TonB-dependent receptor, beta-barrel domain"/>
    <property type="match status" value="1"/>
</dbReference>
<evidence type="ECO:0000256" key="1">
    <source>
        <dbReference type="ARBA" id="ARBA00004571"/>
    </source>
</evidence>
<dbReference type="PANTHER" id="PTHR32552">
    <property type="entry name" value="FERRICHROME IRON RECEPTOR-RELATED"/>
    <property type="match status" value="1"/>
</dbReference>
<evidence type="ECO:0000256" key="10">
    <source>
        <dbReference type="ARBA" id="ARBA00023237"/>
    </source>
</evidence>
<dbReference type="InterPro" id="IPR008969">
    <property type="entry name" value="CarboxyPept-like_regulatory"/>
</dbReference>
<evidence type="ECO:0000256" key="5">
    <source>
        <dbReference type="ARBA" id="ARBA00022692"/>
    </source>
</evidence>